<evidence type="ECO:0000313" key="7">
    <source>
        <dbReference type="Proteomes" id="UP001152888"/>
    </source>
</evidence>
<dbReference type="InterPro" id="IPR036443">
    <property type="entry name" value="Znf_RanBP2_sf"/>
</dbReference>
<protein>
    <recommendedName>
        <fullName evidence="5">RanBP2-type domain-containing protein</fullName>
    </recommendedName>
</protein>
<feature type="domain" description="RanBP2-type" evidence="5">
    <location>
        <begin position="1"/>
        <end position="35"/>
    </location>
</feature>
<dbReference type="Proteomes" id="UP001152888">
    <property type="component" value="Unassembled WGS sequence"/>
</dbReference>
<dbReference type="SUPFAM" id="SSF90209">
    <property type="entry name" value="Ran binding protein zinc finger-like"/>
    <property type="match status" value="1"/>
</dbReference>
<name>A0A9P0Q9W8_ACAOB</name>
<dbReference type="Pfam" id="PF00641">
    <property type="entry name" value="Zn_ribbon_RanBP"/>
    <property type="match status" value="2"/>
</dbReference>
<evidence type="ECO:0000256" key="4">
    <source>
        <dbReference type="PROSITE-ProRule" id="PRU00322"/>
    </source>
</evidence>
<proteinExistence type="predicted"/>
<sequence>MGTIASVLQWHCTFCSLINPTERQKCIRCGRARVQAPPKKLSPTFSTLENRNCTVIKKLKSDFRRESNQLTLAGDSSETKTQPSDERLKKCLSLPSLQTLKTCEVCHIFYSTSTVRCILCDRKMNLTESPCKICSLTPVENYRNYDILNCDRPPICKCQRNKSLSLIKSLSCSVAQSSEPSIEAHIPKNIRTTASGISESSNYMWGVKNVLPKGTWTCKQCTLLNSAGFAVCEACENPYTPDFNSNVKPSVFIKVRTLYFIK</sequence>
<dbReference type="PROSITE" id="PS50199">
    <property type="entry name" value="ZF_RANBP2_2"/>
    <property type="match status" value="2"/>
</dbReference>
<dbReference type="AlphaFoldDB" id="A0A9P0Q9W8"/>
<reference evidence="6" key="1">
    <citation type="submission" date="2022-03" db="EMBL/GenBank/DDBJ databases">
        <authorList>
            <person name="Sayadi A."/>
        </authorList>
    </citation>
    <scope>NUCLEOTIDE SEQUENCE</scope>
</reference>
<gene>
    <name evidence="6" type="ORF">ACAOBT_LOCUS35144</name>
</gene>
<dbReference type="OrthoDB" id="424753at2759"/>
<evidence type="ECO:0000313" key="6">
    <source>
        <dbReference type="EMBL" id="CAH2016099.1"/>
    </source>
</evidence>
<dbReference type="SMART" id="SM00547">
    <property type="entry name" value="ZnF_RBZ"/>
    <property type="match status" value="2"/>
</dbReference>
<accession>A0A9P0Q9W8</accession>
<comment type="caution">
    <text evidence="6">The sequence shown here is derived from an EMBL/GenBank/DDBJ whole genome shotgun (WGS) entry which is preliminary data.</text>
</comment>
<evidence type="ECO:0000256" key="1">
    <source>
        <dbReference type="ARBA" id="ARBA00022723"/>
    </source>
</evidence>
<evidence type="ECO:0000256" key="2">
    <source>
        <dbReference type="ARBA" id="ARBA00022771"/>
    </source>
</evidence>
<dbReference type="PROSITE" id="PS01358">
    <property type="entry name" value="ZF_RANBP2_1"/>
    <property type="match status" value="2"/>
</dbReference>
<dbReference type="Gene3D" id="4.10.1060.10">
    <property type="entry name" value="Zinc finger, RanBP2-type"/>
    <property type="match status" value="2"/>
</dbReference>
<keyword evidence="1" id="KW-0479">Metal-binding</keyword>
<dbReference type="InterPro" id="IPR001876">
    <property type="entry name" value="Znf_RanBP2"/>
</dbReference>
<dbReference type="EMBL" id="CAKOFQ010008813">
    <property type="protein sequence ID" value="CAH2016099.1"/>
    <property type="molecule type" value="Genomic_DNA"/>
</dbReference>
<evidence type="ECO:0000256" key="3">
    <source>
        <dbReference type="ARBA" id="ARBA00022833"/>
    </source>
</evidence>
<keyword evidence="7" id="KW-1185">Reference proteome</keyword>
<keyword evidence="2 4" id="KW-0863">Zinc-finger</keyword>
<feature type="domain" description="RanBP2-type" evidence="5">
    <location>
        <begin position="212"/>
        <end position="241"/>
    </location>
</feature>
<organism evidence="6 7">
    <name type="scientific">Acanthoscelides obtectus</name>
    <name type="common">Bean weevil</name>
    <name type="synonym">Bruchus obtectus</name>
    <dbReference type="NCBI Taxonomy" id="200917"/>
    <lineage>
        <taxon>Eukaryota</taxon>
        <taxon>Metazoa</taxon>
        <taxon>Ecdysozoa</taxon>
        <taxon>Arthropoda</taxon>
        <taxon>Hexapoda</taxon>
        <taxon>Insecta</taxon>
        <taxon>Pterygota</taxon>
        <taxon>Neoptera</taxon>
        <taxon>Endopterygota</taxon>
        <taxon>Coleoptera</taxon>
        <taxon>Polyphaga</taxon>
        <taxon>Cucujiformia</taxon>
        <taxon>Chrysomeloidea</taxon>
        <taxon>Chrysomelidae</taxon>
        <taxon>Bruchinae</taxon>
        <taxon>Bruchini</taxon>
        <taxon>Acanthoscelides</taxon>
    </lineage>
</organism>
<keyword evidence="3" id="KW-0862">Zinc</keyword>
<dbReference type="GO" id="GO:0008270">
    <property type="term" value="F:zinc ion binding"/>
    <property type="evidence" value="ECO:0007669"/>
    <property type="project" value="UniProtKB-KW"/>
</dbReference>
<evidence type="ECO:0000259" key="5">
    <source>
        <dbReference type="PROSITE" id="PS50199"/>
    </source>
</evidence>